<reference evidence="1" key="1">
    <citation type="submission" date="2021-02" db="EMBL/GenBank/DDBJ databases">
        <authorList>
            <person name="Nowell W R."/>
        </authorList>
    </citation>
    <scope>NUCLEOTIDE SEQUENCE</scope>
</reference>
<dbReference type="EMBL" id="CAJNOR010002242">
    <property type="protein sequence ID" value="CAF1267245.1"/>
    <property type="molecule type" value="Genomic_DNA"/>
</dbReference>
<evidence type="ECO:0000313" key="2">
    <source>
        <dbReference type="Proteomes" id="UP000663828"/>
    </source>
</evidence>
<dbReference type="AlphaFoldDB" id="A0A815B745"/>
<gene>
    <name evidence="1" type="ORF">XAT740_LOCUS27098</name>
</gene>
<name>A0A815B745_ADIRI</name>
<accession>A0A815B745</accession>
<comment type="caution">
    <text evidence="1">The sequence shown here is derived from an EMBL/GenBank/DDBJ whole genome shotgun (WGS) entry which is preliminary data.</text>
</comment>
<organism evidence="1 2">
    <name type="scientific">Adineta ricciae</name>
    <name type="common">Rotifer</name>
    <dbReference type="NCBI Taxonomy" id="249248"/>
    <lineage>
        <taxon>Eukaryota</taxon>
        <taxon>Metazoa</taxon>
        <taxon>Spiralia</taxon>
        <taxon>Gnathifera</taxon>
        <taxon>Rotifera</taxon>
        <taxon>Eurotatoria</taxon>
        <taxon>Bdelloidea</taxon>
        <taxon>Adinetida</taxon>
        <taxon>Adinetidae</taxon>
        <taxon>Adineta</taxon>
    </lineage>
</organism>
<dbReference type="Proteomes" id="UP000663828">
    <property type="component" value="Unassembled WGS sequence"/>
</dbReference>
<protein>
    <submittedName>
        <fullName evidence="1">Uncharacterized protein</fullName>
    </submittedName>
</protein>
<keyword evidence="2" id="KW-1185">Reference proteome</keyword>
<proteinExistence type="predicted"/>
<evidence type="ECO:0000313" key="1">
    <source>
        <dbReference type="EMBL" id="CAF1267245.1"/>
    </source>
</evidence>
<sequence>MSLLVRRILCQIPRRFSTTGALNAQGTQDDPSLAANFLPDFSFPQGLQGEIANGASKDAICQLWLEKCKLYGYNNCEERLEQLLKTTPNPK</sequence>